<name>A0A6J4KJC0_9CYAN</name>
<evidence type="ECO:0000256" key="2">
    <source>
        <dbReference type="ARBA" id="ARBA00022738"/>
    </source>
</evidence>
<protein>
    <submittedName>
        <fullName evidence="4">PBS lyase HEAT-like repeat</fullName>
    </submittedName>
</protein>
<keyword evidence="4" id="KW-0456">Lyase</keyword>
<dbReference type="InterPro" id="IPR016024">
    <property type="entry name" value="ARM-type_fold"/>
</dbReference>
<dbReference type="SUPFAM" id="SSF48371">
    <property type="entry name" value="ARM repeat"/>
    <property type="match status" value="1"/>
</dbReference>
<dbReference type="Gene3D" id="1.25.10.10">
    <property type="entry name" value="Leucine-rich Repeat Variant"/>
    <property type="match status" value="1"/>
</dbReference>
<reference evidence="4" key="1">
    <citation type="submission" date="2020-02" db="EMBL/GenBank/DDBJ databases">
        <authorList>
            <person name="Meier V. D."/>
        </authorList>
    </citation>
    <scope>NUCLEOTIDE SEQUENCE</scope>
    <source>
        <strain evidence="4">AVDCRST_MAG94</strain>
    </source>
</reference>
<dbReference type="InterPro" id="IPR004155">
    <property type="entry name" value="PBS_lyase_HEAT"/>
</dbReference>
<feature type="domain" description="Scaffold protein Nfu/NifU N-terminal" evidence="3">
    <location>
        <begin position="4"/>
        <end position="91"/>
    </location>
</feature>
<proteinExistence type="predicted"/>
<dbReference type="InterPro" id="IPR025989">
    <property type="entry name" value="Virulence_F_dom"/>
</dbReference>
<sequence>MKLCSVETTPSPNCIKLNLDEEISAKALTLQGSDTDRSNSPVVAQQLLNITGIKSVFLVKDFITLTKENSADWQPILTQAADLLGKAPDPIAIPSTKIQPQLPTQAQSDASQNLGQVEVALQVFRGIPVQVRVTGEGEQVRVALPERFNQALQRAITATNADYVAERRWQPYEPRFGNPEEVARMVADELDSAIDTVELDRRENAAVANRPEKSAERLSQQALLSELRHPVWGRRLKAIQAVEVNAQTLSDVVAALNDEHSAVRRWAAAILGASGMAEAVEPLCRSLHSDNSVVVRRTAGDALSDLGDTRAIATMCQALGDRSKLVRWRAARFLNEIGDETAVPFLRRAAEQETEFDVRLEMLAASDRISGGGEAQLPMWMRISGGSA</sequence>
<dbReference type="GO" id="GO:0016829">
    <property type="term" value="F:lyase activity"/>
    <property type="evidence" value="ECO:0007669"/>
    <property type="project" value="UniProtKB-KW"/>
</dbReference>
<dbReference type="EMBL" id="CADCTY010000263">
    <property type="protein sequence ID" value="CAA9307825.1"/>
    <property type="molecule type" value="Genomic_DNA"/>
</dbReference>
<evidence type="ECO:0000256" key="1">
    <source>
        <dbReference type="ARBA" id="ARBA00022549"/>
    </source>
</evidence>
<dbReference type="AlphaFoldDB" id="A0A6J4KJC0"/>
<dbReference type="InterPro" id="IPR014824">
    <property type="entry name" value="Nfu/NifU_N"/>
</dbReference>
<keyword evidence="1" id="KW-0042">Antenna complex</keyword>
<dbReference type="Pfam" id="PF13769">
    <property type="entry name" value="Virulence_fact"/>
    <property type="match status" value="1"/>
</dbReference>
<gene>
    <name evidence="4" type="ORF">AVDCRST_MAG94-776</name>
</gene>
<keyword evidence="2" id="KW-0605">Phycobilisome</keyword>
<dbReference type="InterPro" id="IPR011989">
    <property type="entry name" value="ARM-like"/>
</dbReference>
<evidence type="ECO:0000259" key="3">
    <source>
        <dbReference type="SMART" id="SM00932"/>
    </source>
</evidence>
<accession>A0A6J4KJC0</accession>
<dbReference type="Pfam" id="PF13646">
    <property type="entry name" value="HEAT_2"/>
    <property type="match status" value="1"/>
</dbReference>
<dbReference type="SMART" id="SM00567">
    <property type="entry name" value="EZ_HEAT"/>
    <property type="match status" value="3"/>
</dbReference>
<evidence type="ECO:0000313" key="4">
    <source>
        <dbReference type="EMBL" id="CAA9307825.1"/>
    </source>
</evidence>
<dbReference type="Pfam" id="PF08712">
    <property type="entry name" value="Nfu_N"/>
    <property type="match status" value="1"/>
</dbReference>
<dbReference type="SUPFAM" id="SSF110836">
    <property type="entry name" value="Hypothetical protein SAV1430"/>
    <property type="match status" value="1"/>
</dbReference>
<dbReference type="SMART" id="SM00932">
    <property type="entry name" value="Nfu_N"/>
    <property type="match status" value="1"/>
</dbReference>
<organism evidence="4">
    <name type="scientific">uncultured Leptolyngbya sp</name>
    <dbReference type="NCBI Taxonomy" id="332963"/>
    <lineage>
        <taxon>Bacteria</taxon>
        <taxon>Bacillati</taxon>
        <taxon>Cyanobacteriota</taxon>
        <taxon>Cyanophyceae</taxon>
        <taxon>Leptolyngbyales</taxon>
        <taxon>Leptolyngbyaceae</taxon>
        <taxon>Leptolyngbya group</taxon>
        <taxon>Leptolyngbya</taxon>
        <taxon>environmental samples</taxon>
    </lineage>
</organism>
<dbReference type="GO" id="GO:0030089">
    <property type="term" value="C:phycobilisome"/>
    <property type="evidence" value="ECO:0007669"/>
    <property type="project" value="UniProtKB-KW"/>
</dbReference>
<dbReference type="InterPro" id="IPR036498">
    <property type="entry name" value="Nfu/NifU_N_sf"/>
</dbReference>
<dbReference type="Gene3D" id="3.30.1370.70">
    <property type="entry name" value="Scaffold protein Nfu/NifU, N-terminal domain"/>
    <property type="match status" value="1"/>
</dbReference>